<reference evidence="1 2" key="1">
    <citation type="submission" date="2012-05" db="EMBL/GenBank/DDBJ databases">
        <authorList>
            <person name="Weinstock G."/>
            <person name="Sodergren E."/>
            <person name="Lobos E.A."/>
            <person name="Fulton L."/>
            <person name="Fulton R."/>
            <person name="Courtney L."/>
            <person name="Fronick C."/>
            <person name="O'Laughlin M."/>
            <person name="Godfrey J."/>
            <person name="Wilson R.M."/>
            <person name="Miner T."/>
            <person name="Farmer C."/>
            <person name="Delehaunty K."/>
            <person name="Cordes M."/>
            <person name="Minx P."/>
            <person name="Tomlinson C."/>
            <person name="Chen J."/>
            <person name="Wollam A."/>
            <person name="Pepin K.H."/>
            <person name="Bhonagiri V."/>
            <person name="Zhang X."/>
            <person name="Suruliraj S."/>
            <person name="Warren W."/>
            <person name="Mitreva M."/>
            <person name="Mardis E.R."/>
            <person name="Wilson R.K."/>
        </authorList>
    </citation>
    <scope>NUCLEOTIDE SEQUENCE [LARGE SCALE GENOMIC DNA]</scope>
    <source>
        <strain evidence="1 2">F0235</strain>
    </source>
</reference>
<name>L1MK25_9CORY</name>
<evidence type="ECO:0000313" key="2">
    <source>
        <dbReference type="Proteomes" id="UP000010445"/>
    </source>
</evidence>
<organism evidence="1 2">
    <name type="scientific">Corynebacterium durum F0235</name>
    <dbReference type="NCBI Taxonomy" id="1035195"/>
    <lineage>
        <taxon>Bacteria</taxon>
        <taxon>Bacillati</taxon>
        <taxon>Actinomycetota</taxon>
        <taxon>Actinomycetes</taxon>
        <taxon>Mycobacteriales</taxon>
        <taxon>Corynebacteriaceae</taxon>
        <taxon>Corynebacterium</taxon>
    </lineage>
</organism>
<dbReference type="Proteomes" id="UP000010445">
    <property type="component" value="Unassembled WGS sequence"/>
</dbReference>
<dbReference type="SUPFAM" id="SSF55785">
    <property type="entry name" value="PYP-like sensor domain (PAS domain)"/>
    <property type="match status" value="1"/>
</dbReference>
<dbReference type="PATRIC" id="fig|1035195.3.peg.595"/>
<proteinExistence type="predicted"/>
<dbReference type="AlphaFoldDB" id="L1MK25"/>
<dbReference type="eggNOG" id="COG0840">
    <property type="taxonomic scope" value="Bacteria"/>
</dbReference>
<evidence type="ECO:0000313" key="1">
    <source>
        <dbReference type="EMBL" id="EKX91592.1"/>
    </source>
</evidence>
<dbReference type="InterPro" id="IPR035965">
    <property type="entry name" value="PAS-like_dom_sf"/>
</dbReference>
<protein>
    <submittedName>
        <fullName evidence="1">PAS domain S-box protein</fullName>
    </submittedName>
</protein>
<dbReference type="Gene3D" id="3.30.450.20">
    <property type="entry name" value="PAS domain"/>
    <property type="match status" value="1"/>
</dbReference>
<accession>L1MK25</accession>
<sequence length="453" mass="50657">MNKVEATGATHEVKAEELFFSVTDDRGVITEANKVFVDLSRYELDDLIGAPHNVIRHPNMPGGAFHAMWNALKSGLPFGCYVQNLAQDGSRYDVYATVTPLPNGGYLSVRSRPMCVDVRDVVFEIYESTIEHEAHVKEEKANRREVAASGSDHLLELIKEAGFSSYAEFQNAILPMEVLAREAETTPLTMERTASGDLGELQDSVHGVFTELHEWMDGLEPLERLSMLLRRARRRLGRDIESAASIVDNLEDLKQDGSDTDYEQVLAPLKEWAEMRSDALGSIDHLHGQLEEFDEQIEQSRFTIALARLHTTMVAQFIDELAAMDTIDEAAQRGIRLLADALDADILTMWETADKLTSLSDTVNTDIDNLVKQLEKPLEVMVDWREQKKEYKTGDLAELYQSVSSSTSGADAAIAELKKLAEEVSDVNAPSTDELMTHIERVRELVSIKKDES</sequence>
<dbReference type="InterPro" id="IPR000014">
    <property type="entry name" value="PAS"/>
</dbReference>
<dbReference type="CDD" id="cd00130">
    <property type="entry name" value="PAS"/>
    <property type="match status" value="1"/>
</dbReference>
<dbReference type="STRING" id="1035195.HMPREF9997_00666"/>
<gene>
    <name evidence="1" type="ORF">HMPREF9997_00666</name>
</gene>
<comment type="caution">
    <text evidence="1">The sequence shown here is derived from an EMBL/GenBank/DDBJ whole genome shotgun (WGS) entry which is preliminary data.</text>
</comment>
<dbReference type="OrthoDB" id="266313at2"/>
<dbReference type="RefSeq" id="WP_006062912.1">
    <property type="nucleotide sequence ID" value="NZ_KB290827.1"/>
</dbReference>
<dbReference type="HOGENOM" id="CLU_032045_1_0_11"/>
<dbReference type="EMBL" id="AMEM01000011">
    <property type="protein sequence ID" value="EKX91592.1"/>
    <property type="molecule type" value="Genomic_DNA"/>
</dbReference>
<keyword evidence="2" id="KW-1185">Reference proteome</keyword>